<dbReference type="AlphaFoldDB" id="A0AA43M5T8"/>
<dbReference type="Proteomes" id="UP001161160">
    <property type="component" value="Unassembled WGS sequence"/>
</dbReference>
<name>A0AA43M5T8_9BURK</name>
<evidence type="ECO:0000313" key="2">
    <source>
        <dbReference type="EMBL" id="MDH6502731.1"/>
    </source>
</evidence>
<dbReference type="EMBL" id="JARXYA010000001">
    <property type="protein sequence ID" value="MDH6502731.1"/>
    <property type="molecule type" value="Genomic_DNA"/>
</dbReference>
<sequence>MAVGQNQRNRKNDSMLTKTGKARLGPLNLAQLTKLLETSTKPKEKDKIQRALNKLNLLAA</sequence>
<accession>A0AA43M5T8</accession>
<comment type="caution">
    <text evidence="2">The sequence shown here is derived from an EMBL/GenBank/DDBJ whole genome shotgun (WGS) entry which is preliminary data.</text>
</comment>
<organism evidence="2 3">
    <name type="scientific">Polynucleobacter sphagniphilus</name>
    <dbReference type="NCBI Taxonomy" id="1743169"/>
    <lineage>
        <taxon>Bacteria</taxon>
        <taxon>Pseudomonadati</taxon>
        <taxon>Pseudomonadota</taxon>
        <taxon>Betaproteobacteria</taxon>
        <taxon>Burkholderiales</taxon>
        <taxon>Burkholderiaceae</taxon>
        <taxon>Polynucleobacter</taxon>
    </lineage>
</organism>
<protein>
    <submittedName>
        <fullName evidence="2">Uncharacterized protein</fullName>
    </submittedName>
</protein>
<dbReference type="RefSeq" id="WP_076024438.1">
    <property type="nucleotide sequence ID" value="NZ_JAQFIK010000003.1"/>
</dbReference>
<reference evidence="2" key="1">
    <citation type="submission" date="2023-04" db="EMBL/GenBank/DDBJ databases">
        <title>Genome Encyclopedia of Bacteria and Archaea VI: Functional Genomics of Type Strains.</title>
        <authorList>
            <person name="Whitman W."/>
        </authorList>
    </citation>
    <scope>NUCLEOTIDE SEQUENCE</scope>
    <source>
        <strain evidence="2">Enz.4-51</strain>
    </source>
</reference>
<feature type="region of interest" description="Disordered" evidence="1">
    <location>
        <begin position="1"/>
        <end position="23"/>
    </location>
</feature>
<proteinExistence type="predicted"/>
<evidence type="ECO:0000313" key="3">
    <source>
        <dbReference type="Proteomes" id="UP001161160"/>
    </source>
</evidence>
<gene>
    <name evidence="2" type="ORF">M2127_000014</name>
</gene>
<keyword evidence="3" id="KW-1185">Reference proteome</keyword>
<evidence type="ECO:0000256" key="1">
    <source>
        <dbReference type="SAM" id="MobiDB-lite"/>
    </source>
</evidence>